<dbReference type="PANTHER" id="PTHR47150">
    <property type="entry name" value="OS12G0169200 PROTEIN"/>
    <property type="match status" value="1"/>
</dbReference>
<evidence type="ECO:0008006" key="3">
    <source>
        <dbReference type="Google" id="ProtNLM"/>
    </source>
</evidence>
<dbReference type="InterPro" id="IPR006912">
    <property type="entry name" value="Harbinger_derived_prot"/>
</dbReference>
<dbReference type="PANTHER" id="PTHR47150:SF5">
    <property type="entry name" value="OS07G0546750 PROTEIN"/>
    <property type="match status" value="1"/>
</dbReference>
<dbReference type="STRING" id="4795.A0A225WPJ5"/>
<sequence length="194" mass="22293">MFGSLDCTHWVWKNCPAAWHGMYQDRDGNITMIMEAVATKDLWIWHSFVGLPGSNNDINVVDRSPLLVNWLKGHAPAYGYEVNGNQRSMCYLLCDGIYPDWSVFVKSIRQPETSKEKHFAGVQESVRKDVERCFGVLKGRFGILAQPARLWDEAMLRIVWRCCVALHNMIIEDERDEIDATSFFSLCCTKCTHI</sequence>
<evidence type="ECO:0000313" key="1">
    <source>
        <dbReference type="EMBL" id="OWZ19556.1"/>
    </source>
</evidence>
<comment type="caution">
    <text evidence="1">The sequence shown here is derived from an EMBL/GenBank/DDBJ whole genome shotgun (WGS) entry which is preliminary data.</text>
</comment>
<dbReference type="Proteomes" id="UP000198211">
    <property type="component" value="Unassembled WGS sequence"/>
</dbReference>
<gene>
    <name evidence="1" type="ORF">PHMEG_0006177</name>
</gene>
<name>A0A225WPJ5_9STRA</name>
<evidence type="ECO:0000313" key="2">
    <source>
        <dbReference type="Proteomes" id="UP000198211"/>
    </source>
</evidence>
<dbReference type="OrthoDB" id="119179at2759"/>
<protein>
    <recommendedName>
        <fullName evidence="3">DDE Tnp4 domain-containing protein</fullName>
    </recommendedName>
</protein>
<dbReference type="AlphaFoldDB" id="A0A225WPJ5"/>
<accession>A0A225WPJ5</accession>
<organism evidence="1 2">
    <name type="scientific">Phytophthora megakarya</name>
    <dbReference type="NCBI Taxonomy" id="4795"/>
    <lineage>
        <taxon>Eukaryota</taxon>
        <taxon>Sar</taxon>
        <taxon>Stramenopiles</taxon>
        <taxon>Oomycota</taxon>
        <taxon>Peronosporomycetes</taxon>
        <taxon>Peronosporales</taxon>
        <taxon>Peronosporaceae</taxon>
        <taxon>Phytophthora</taxon>
    </lineage>
</organism>
<dbReference type="Pfam" id="PF04827">
    <property type="entry name" value="Plant_tran"/>
    <property type="match status" value="1"/>
</dbReference>
<reference evidence="2" key="1">
    <citation type="submission" date="2017-03" db="EMBL/GenBank/DDBJ databases">
        <title>Phytopthora megakarya and P. palmivora, two closely related causual agents of cacao black pod achieved similar genome size and gene model numbers by different mechanisms.</title>
        <authorList>
            <person name="Ali S."/>
            <person name="Shao J."/>
            <person name="Larry D.J."/>
            <person name="Kronmiller B."/>
            <person name="Shen D."/>
            <person name="Strem M.D."/>
            <person name="Melnick R.L."/>
            <person name="Guiltinan M.J."/>
            <person name="Tyler B.M."/>
            <person name="Meinhardt L.W."/>
            <person name="Bailey B.A."/>
        </authorList>
    </citation>
    <scope>NUCLEOTIDE SEQUENCE [LARGE SCALE GENOMIC DNA]</scope>
    <source>
        <strain evidence="2">zdho120</strain>
    </source>
</reference>
<dbReference type="EMBL" id="NBNE01000428">
    <property type="protein sequence ID" value="OWZ19556.1"/>
    <property type="molecule type" value="Genomic_DNA"/>
</dbReference>
<proteinExistence type="predicted"/>
<keyword evidence="2" id="KW-1185">Reference proteome</keyword>